<organism evidence="1 2">
    <name type="scientific">Hymenobacter sedentarius</name>
    <dbReference type="NCBI Taxonomy" id="1411621"/>
    <lineage>
        <taxon>Bacteria</taxon>
        <taxon>Pseudomonadati</taxon>
        <taxon>Bacteroidota</taxon>
        <taxon>Cytophagia</taxon>
        <taxon>Cytophagales</taxon>
        <taxon>Hymenobacteraceae</taxon>
        <taxon>Hymenobacter</taxon>
    </lineage>
</organism>
<evidence type="ECO:0000313" key="1">
    <source>
        <dbReference type="EMBL" id="ALW85063.1"/>
    </source>
</evidence>
<proteinExistence type="predicted"/>
<dbReference type="AlphaFoldDB" id="A0A0U4BNT4"/>
<gene>
    <name evidence="1" type="ORF">AUC43_08140</name>
</gene>
<dbReference type="Proteomes" id="UP000059542">
    <property type="component" value="Chromosome"/>
</dbReference>
<dbReference type="STRING" id="1411621.AUC43_08140"/>
<accession>A0A0U4BNT4</accession>
<dbReference type="EMBL" id="CP013909">
    <property type="protein sequence ID" value="ALW85063.1"/>
    <property type="molecule type" value="Genomic_DNA"/>
</dbReference>
<reference evidence="1 2" key="1">
    <citation type="submission" date="2015-12" db="EMBL/GenBank/DDBJ databases">
        <authorList>
            <person name="Shamseldin A."/>
            <person name="Moawad H."/>
            <person name="Abd El-Rahim W.M."/>
            <person name="Sadowsky M.J."/>
        </authorList>
    </citation>
    <scope>NUCLEOTIDE SEQUENCE [LARGE SCALE GENOMIC DNA]</scope>
    <source>
        <strain evidence="1 2">DG5B</strain>
    </source>
</reference>
<protein>
    <submittedName>
        <fullName evidence="1">Uncharacterized protein</fullName>
    </submittedName>
</protein>
<evidence type="ECO:0000313" key="2">
    <source>
        <dbReference type="Proteomes" id="UP000059542"/>
    </source>
</evidence>
<keyword evidence="2" id="KW-1185">Reference proteome</keyword>
<sequence length="70" mass="8113">MNLFINFIYKILSFIDNLSSCIHQRPGYPSLLPKAVYKLLLYILFRQAFANYLLLMGACEIVGSVQLWLL</sequence>
<name>A0A0U4BNT4_9BACT</name>
<dbReference type="KEGG" id="hyg:AUC43_08140"/>